<dbReference type="CDD" id="cd03349">
    <property type="entry name" value="LbH_XAT"/>
    <property type="match status" value="1"/>
</dbReference>
<accession>A0ABV6KCM4</accession>
<evidence type="ECO:0000313" key="4">
    <source>
        <dbReference type="Proteomes" id="UP001589838"/>
    </source>
</evidence>
<name>A0ABV6KCM4_9BACI</name>
<keyword evidence="3" id="KW-0012">Acyltransferase</keyword>
<organism evidence="3 4">
    <name type="scientific">Halalkalibacter kiskunsagensis</name>
    <dbReference type="NCBI Taxonomy" id="1548599"/>
    <lineage>
        <taxon>Bacteria</taxon>
        <taxon>Bacillati</taxon>
        <taxon>Bacillota</taxon>
        <taxon>Bacilli</taxon>
        <taxon>Bacillales</taxon>
        <taxon>Bacillaceae</taxon>
        <taxon>Halalkalibacter</taxon>
    </lineage>
</organism>
<proteinExistence type="predicted"/>
<dbReference type="RefSeq" id="WP_335958422.1">
    <property type="nucleotide sequence ID" value="NZ_JAXBLX010000001.1"/>
</dbReference>
<dbReference type="Pfam" id="PF00132">
    <property type="entry name" value="Hexapep"/>
    <property type="match status" value="1"/>
</dbReference>
<dbReference type="Proteomes" id="UP001589838">
    <property type="component" value="Unassembled WGS sequence"/>
</dbReference>
<dbReference type="EMBL" id="JBHLUX010000029">
    <property type="protein sequence ID" value="MFC0471060.1"/>
    <property type="molecule type" value="Genomic_DNA"/>
</dbReference>
<dbReference type="SUPFAM" id="SSF51161">
    <property type="entry name" value="Trimeric LpxA-like enzymes"/>
    <property type="match status" value="1"/>
</dbReference>
<evidence type="ECO:0000313" key="3">
    <source>
        <dbReference type="EMBL" id="MFC0471060.1"/>
    </source>
</evidence>
<comment type="caution">
    <text evidence="3">The sequence shown here is derived from an EMBL/GenBank/DDBJ whole genome shotgun (WGS) entry which is preliminary data.</text>
</comment>
<sequence>MIKKEELLERGLWINDVNNLSENCRIVIEPPVRLLDTVVRNANIGAYTFLRGGYIQNVKSIGRFCSIAKGLTIGLGEHPLSYLSTHPFQYSSVFPFWEEAKNFQETVEPEQMKSNPVIGNDVWIGTNVTILRGVTIGDGAVIAAGAVVHKDVKPYEIVGGVPAKHIRYRFDEQTIEKLLELQWWNYTLESLEGIEFNNIETAIKQLEERKEQGLLKKRKRIKIKIINHEIVD</sequence>
<dbReference type="PANTHER" id="PTHR43300:SF11">
    <property type="entry name" value="ACETYLTRANSFERASE RV3034C-RELATED"/>
    <property type="match status" value="1"/>
</dbReference>
<dbReference type="GO" id="GO:0016746">
    <property type="term" value="F:acyltransferase activity"/>
    <property type="evidence" value="ECO:0007669"/>
    <property type="project" value="UniProtKB-KW"/>
</dbReference>
<evidence type="ECO:0000256" key="1">
    <source>
        <dbReference type="ARBA" id="ARBA00022679"/>
    </source>
</evidence>
<evidence type="ECO:0000256" key="2">
    <source>
        <dbReference type="ARBA" id="ARBA00022737"/>
    </source>
</evidence>
<keyword evidence="2" id="KW-0677">Repeat</keyword>
<keyword evidence="4" id="KW-1185">Reference proteome</keyword>
<dbReference type="InterPro" id="IPR001451">
    <property type="entry name" value="Hexapep"/>
</dbReference>
<dbReference type="Gene3D" id="2.160.10.10">
    <property type="entry name" value="Hexapeptide repeat proteins"/>
    <property type="match status" value="1"/>
</dbReference>
<dbReference type="PROSITE" id="PS00101">
    <property type="entry name" value="HEXAPEP_TRANSFERASES"/>
    <property type="match status" value="1"/>
</dbReference>
<keyword evidence="1 3" id="KW-0808">Transferase</keyword>
<dbReference type="InterPro" id="IPR018357">
    <property type="entry name" value="Hexapep_transf_CS"/>
</dbReference>
<dbReference type="InterPro" id="IPR050179">
    <property type="entry name" value="Trans_hexapeptide_repeat"/>
</dbReference>
<gene>
    <name evidence="3" type="ORF">ACFFHM_11350</name>
</gene>
<dbReference type="InterPro" id="IPR011004">
    <property type="entry name" value="Trimer_LpxA-like_sf"/>
</dbReference>
<reference evidence="3 4" key="1">
    <citation type="submission" date="2024-09" db="EMBL/GenBank/DDBJ databases">
        <authorList>
            <person name="Sun Q."/>
            <person name="Mori K."/>
        </authorList>
    </citation>
    <scope>NUCLEOTIDE SEQUENCE [LARGE SCALE GENOMIC DNA]</scope>
    <source>
        <strain evidence="3 4">NCAIM B.02610</strain>
    </source>
</reference>
<dbReference type="EC" id="2.3.1.-" evidence="3"/>
<dbReference type="PANTHER" id="PTHR43300">
    <property type="entry name" value="ACETYLTRANSFERASE"/>
    <property type="match status" value="1"/>
</dbReference>
<protein>
    <submittedName>
        <fullName evidence="3">CatB-related O-acetyltransferase</fullName>
        <ecNumber evidence="3">2.3.1.-</ecNumber>
    </submittedName>
</protein>